<reference evidence="2 4" key="1">
    <citation type="submission" date="2017-12" db="EMBL/GenBank/DDBJ databases">
        <title>Complete genome sequence of Herbivorax saccincola GGR1, a novel Cellulosome-producing hydrolytic bacterium in a thermophilic biogas plant, established by Illumina and Nanopore MinION sequencing.</title>
        <authorList>
            <person name="Pechtl A."/>
            <person name="Ruckert C."/>
            <person name="Koeck D.E."/>
            <person name="Maus I."/>
            <person name="Winkler A."/>
            <person name="Kalinowski J."/>
            <person name="Puhler A."/>
            <person name="Schwarz W.W."/>
            <person name="Zverlov V.V."/>
            <person name="Schluter A."/>
            <person name="Liebl W."/>
        </authorList>
    </citation>
    <scope>NUCLEOTIDE SEQUENCE [LARGE SCALE GENOMIC DNA]</scope>
    <source>
        <strain evidence="2">GGR1</strain>
        <strain evidence="4">SR1</strain>
    </source>
</reference>
<dbReference type="Pfam" id="PF10135">
    <property type="entry name" value="Rod-binding"/>
    <property type="match status" value="1"/>
</dbReference>
<evidence type="ECO:0000313" key="2">
    <source>
        <dbReference type="EMBL" id="AUG56081.1"/>
    </source>
</evidence>
<evidence type="ECO:0000313" key="5">
    <source>
        <dbReference type="Proteomes" id="UP000239720"/>
    </source>
</evidence>
<dbReference type="AlphaFoldDB" id="A0A2K9EHV1"/>
<dbReference type="EMBL" id="NEMB01000003">
    <property type="protein sequence ID" value="PQQ65732.1"/>
    <property type="molecule type" value="Genomic_DNA"/>
</dbReference>
<keyword evidence="2" id="KW-0969">Cilium</keyword>
<dbReference type="KEGG" id="hsc:HVS_00505"/>
<feature type="domain" description="Flagellar protein FlgJ N-terminal" evidence="1">
    <location>
        <begin position="64"/>
        <end position="112"/>
    </location>
</feature>
<dbReference type="InterPro" id="IPR019301">
    <property type="entry name" value="Flagellar_prot_FlgJ_N"/>
</dbReference>
<dbReference type="RefSeq" id="WP_101298526.1">
    <property type="nucleotide sequence ID" value="NZ_CP025197.1"/>
</dbReference>
<evidence type="ECO:0000259" key="1">
    <source>
        <dbReference type="Pfam" id="PF10135"/>
    </source>
</evidence>
<proteinExistence type="predicted"/>
<evidence type="ECO:0000313" key="3">
    <source>
        <dbReference type="EMBL" id="PQQ65732.1"/>
    </source>
</evidence>
<accession>A0A2K9EHV1</accession>
<dbReference type="Proteomes" id="UP000239720">
    <property type="component" value="Unassembled WGS sequence"/>
</dbReference>
<gene>
    <name evidence="3" type="ORF">B9R14_02395</name>
    <name evidence="2" type="ORF">HVS_00505</name>
</gene>
<evidence type="ECO:0000313" key="4">
    <source>
        <dbReference type="Proteomes" id="UP000233534"/>
    </source>
</evidence>
<sequence length="122" mass="14379">MDANKVVGNLTNKNFYNINYNTREINQDGEFEKRLLNAYENQDEEALKEVCREFEGLLLNMVYKQMRATVFRSDLIPKSVGREIFESMLDDELVKEASKNRSYGLAEDLYKQLSRTLRNRKV</sequence>
<dbReference type="EMBL" id="CP025197">
    <property type="protein sequence ID" value="AUG56081.1"/>
    <property type="molecule type" value="Genomic_DNA"/>
</dbReference>
<dbReference type="OrthoDB" id="9796740at2"/>
<keyword evidence="4" id="KW-1185">Reference proteome</keyword>
<organism evidence="2 4">
    <name type="scientific">Acetivibrio saccincola</name>
    <dbReference type="NCBI Taxonomy" id="1677857"/>
    <lineage>
        <taxon>Bacteria</taxon>
        <taxon>Bacillati</taxon>
        <taxon>Bacillota</taxon>
        <taxon>Clostridia</taxon>
        <taxon>Eubacteriales</taxon>
        <taxon>Oscillospiraceae</taxon>
        <taxon>Acetivibrio</taxon>
    </lineage>
</organism>
<keyword evidence="2" id="KW-0282">Flagellum</keyword>
<dbReference type="Proteomes" id="UP000233534">
    <property type="component" value="Chromosome"/>
</dbReference>
<keyword evidence="2" id="KW-0966">Cell projection</keyword>
<protein>
    <submittedName>
        <fullName evidence="3">Flagellar biosynthesis protein FlgJ</fullName>
    </submittedName>
    <submittedName>
        <fullName evidence="2">Flagellar rod assembly protein/muramidase FlgJ</fullName>
    </submittedName>
</protein>
<reference evidence="3 5" key="2">
    <citation type="journal article" date="2018" name="Syst. Appl. Microbiol.">
        <title>Characterization and high-quality draft genome sequence of Herbivorax saccincola A7, an anaerobic, alkaliphilic, thermophilic, cellulolytic, and xylanolytic bacterium.</title>
        <authorList>
            <person name="Aikawa S."/>
            <person name="Baramee S."/>
            <person name="Sermsathanaswadi J."/>
            <person name="Thianheng P."/>
            <person name="Tachaapaikoon C."/>
            <person name="Shikata A."/>
            <person name="Waeonukul R."/>
            <person name="Pason P."/>
            <person name="Ratanakhanokchai K."/>
            <person name="Kosugi A."/>
        </authorList>
    </citation>
    <scope>NUCLEOTIDE SEQUENCE [LARGE SCALE GENOMIC DNA]</scope>
    <source>
        <strain evidence="3 5">A7</strain>
    </source>
</reference>
<name>A0A2K9EHV1_9FIRM</name>